<evidence type="ECO:0000313" key="2">
    <source>
        <dbReference type="EMBL" id="CAH1414480.1"/>
    </source>
</evidence>
<feature type="region of interest" description="Disordered" evidence="1">
    <location>
        <begin position="18"/>
        <end position="42"/>
    </location>
</feature>
<sequence length="84" mass="8966">MTKLCHLGLTKALRSRIEGTGRNQNSNVSVLGGRFGRPETHRSHVEASGSYLEGLGGMIAVSVLLGSRVKGTGVLFVRRLMSSL</sequence>
<comment type="caution">
    <text evidence="2">The sequence shown here is derived from an EMBL/GenBank/DDBJ whole genome shotgun (WGS) entry which is preliminary data.</text>
</comment>
<dbReference type="EMBL" id="CAKMRJ010000001">
    <property type="protein sequence ID" value="CAH1414480.1"/>
    <property type="molecule type" value="Genomic_DNA"/>
</dbReference>
<evidence type="ECO:0000313" key="3">
    <source>
        <dbReference type="Proteomes" id="UP001157418"/>
    </source>
</evidence>
<protein>
    <submittedName>
        <fullName evidence="2">Uncharacterized protein</fullName>
    </submittedName>
</protein>
<dbReference type="Proteomes" id="UP001157418">
    <property type="component" value="Unassembled WGS sequence"/>
</dbReference>
<accession>A0AAU9LXT2</accession>
<name>A0AAU9LXT2_9ASTR</name>
<dbReference type="AlphaFoldDB" id="A0AAU9LXT2"/>
<reference evidence="2 3" key="1">
    <citation type="submission" date="2022-01" db="EMBL/GenBank/DDBJ databases">
        <authorList>
            <person name="Xiong W."/>
            <person name="Schranz E."/>
        </authorList>
    </citation>
    <scope>NUCLEOTIDE SEQUENCE [LARGE SCALE GENOMIC DNA]</scope>
</reference>
<gene>
    <name evidence="2" type="ORF">LVIROSA_LOCUS2393</name>
</gene>
<evidence type="ECO:0000256" key="1">
    <source>
        <dbReference type="SAM" id="MobiDB-lite"/>
    </source>
</evidence>
<keyword evidence="3" id="KW-1185">Reference proteome</keyword>
<proteinExistence type="predicted"/>
<organism evidence="2 3">
    <name type="scientific">Lactuca virosa</name>
    <dbReference type="NCBI Taxonomy" id="75947"/>
    <lineage>
        <taxon>Eukaryota</taxon>
        <taxon>Viridiplantae</taxon>
        <taxon>Streptophyta</taxon>
        <taxon>Embryophyta</taxon>
        <taxon>Tracheophyta</taxon>
        <taxon>Spermatophyta</taxon>
        <taxon>Magnoliopsida</taxon>
        <taxon>eudicotyledons</taxon>
        <taxon>Gunneridae</taxon>
        <taxon>Pentapetalae</taxon>
        <taxon>asterids</taxon>
        <taxon>campanulids</taxon>
        <taxon>Asterales</taxon>
        <taxon>Asteraceae</taxon>
        <taxon>Cichorioideae</taxon>
        <taxon>Cichorieae</taxon>
        <taxon>Lactucinae</taxon>
        <taxon>Lactuca</taxon>
    </lineage>
</organism>